<dbReference type="GO" id="GO:0016620">
    <property type="term" value="F:oxidoreductase activity, acting on the aldehyde or oxo group of donors, NAD or NADP as acceptor"/>
    <property type="evidence" value="ECO:0007669"/>
    <property type="project" value="InterPro"/>
</dbReference>
<dbReference type="Gene3D" id="3.40.605.10">
    <property type="entry name" value="Aldehyde Dehydrogenase, Chain A, domain 1"/>
    <property type="match status" value="1"/>
</dbReference>
<keyword evidence="1" id="KW-0560">Oxidoreductase</keyword>
<dbReference type="InterPro" id="IPR016163">
    <property type="entry name" value="Ald_DH_C"/>
</dbReference>
<dbReference type="RefSeq" id="WP_149433115.1">
    <property type="nucleotide sequence ID" value="NZ_VLNY01000024.1"/>
</dbReference>
<feature type="domain" description="Aldehyde dehydrogenase" evidence="2">
    <location>
        <begin position="62"/>
        <end position="501"/>
    </location>
</feature>
<dbReference type="InterPro" id="IPR050740">
    <property type="entry name" value="Aldehyde_DH_Superfamily"/>
</dbReference>
<name>A0A5A7S479_9NOCA</name>
<dbReference type="InterPro" id="IPR016161">
    <property type="entry name" value="Ald_DH/histidinol_DH"/>
</dbReference>
<dbReference type="Proteomes" id="UP000322244">
    <property type="component" value="Unassembled WGS sequence"/>
</dbReference>
<dbReference type="AlphaFoldDB" id="A0A5A7S479"/>
<sequence>MHEYPLFINGRDVDGDGWTYVVRASELIRDTVGAFNLKRGLELDLHSDAVPGSVAAGIYPDSVAARCAWGGRELCRTALDAAHGASVEYSRIPLDDRIGMLGLVHKALVANVETLVDMLVIEGHPRRLAEWELSGVIRGCDEGTLSWYRNQFDSMHAAPDDAVQLVRKPDGVVCVNPPQNAAGSNGALGAMALMAGNAVVVKAPRSTPLTVMYFYRDIVQPALESIGAPPGTLNIVSGDSQQIMRDWIASPYVDDVLFFGGSDVGLKVGYDCVAAGKKPILELSGNDGFVVWEDADLPAAAQALSECFYGSAQICMVPKYAIVHPRVADAFIQELLAITETVVPGYPEDPHALLSPVLKADQFYDYLAEAHEHGADVLCGGHRIGVDGTRQDTGLFFEPTVLRIKGLDRGRAMSCVTEETFFPMLPIVIADDVAESELLGATIGFLNQNVYGLRNSVWTSSRDIADRFAKDVNNGGQLKINDSHIGFRSRLATHGGTGRTGGPFGELNYVALRTSHLQGIVWGTGDVRAVDELVERR</sequence>
<dbReference type="InterPro" id="IPR015590">
    <property type="entry name" value="Aldehyde_DH_dom"/>
</dbReference>
<proteinExistence type="predicted"/>
<keyword evidence="4" id="KW-1185">Reference proteome</keyword>
<protein>
    <submittedName>
        <fullName evidence="3">Aldehyde dehydrogenase</fullName>
    </submittedName>
</protein>
<dbReference type="PANTHER" id="PTHR43353:SF5">
    <property type="entry name" value="SUCCINATE-SEMIALDEHYDE DEHYDROGENASE, MITOCHONDRIAL"/>
    <property type="match status" value="1"/>
</dbReference>
<dbReference type="OrthoDB" id="3284578at2"/>
<dbReference type="SUPFAM" id="SSF53720">
    <property type="entry name" value="ALDH-like"/>
    <property type="match status" value="1"/>
</dbReference>
<accession>A0A5A7S479</accession>
<organism evidence="3 4">
    <name type="scientific">Antrihabitans cavernicola</name>
    <dbReference type="NCBI Taxonomy" id="2495913"/>
    <lineage>
        <taxon>Bacteria</taxon>
        <taxon>Bacillati</taxon>
        <taxon>Actinomycetota</taxon>
        <taxon>Actinomycetes</taxon>
        <taxon>Mycobacteriales</taxon>
        <taxon>Nocardiaceae</taxon>
        <taxon>Antrihabitans</taxon>
    </lineage>
</organism>
<evidence type="ECO:0000313" key="4">
    <source>
        <dbReference type="Proteomes" id="UP000322244"/>
    </source>
</evidence>
<dbReference type="InterPro" id="IPR016162">
    <property type="entry name" value="Ald_DH_N"/>
</dbReference>
<gene>
    <name evidence="3" type="ORF">FOY51_25670</name>
</gene>
<dbReference type="PANTHER" id="PTHR43353">
    <property type="entry name" value="SUCCINATE-SEMIALDEHYDE DEHYDROGENASE, MITOCHONDRIAL"/>
    <property type="match status" value="1"/>
</dbReference>
<evidence type="ECO:0000256" key="1">
    <source>
        <dbReference type="ARBA" id="ARBA00023002"/>
    </source>
</evidence>
<evidence type="ECO:0000259" key="2">
    <source>
        <dbReference type="Pfam" id="PF00171"/>
    </source>
</evidence>
<evidence type="ECO:0000313" key="3">
    <source>
        <dbReference type="EMBL" id="KAA0017030.1"/>
    </source>
</evidence>
<dbReference type="Gene3D" id="3.40.309.10">
    <property type="entry name" value="Aldehyde Dehydrogenase, Chain A, domain 2"/>
    <property type="match status" value="1"/>
</dbReference>
<dbReference type="EMBL" id="VLNY01000024">
    <property type="protein sequence ID" value="KAA0017030.1"/>
    <property type="molecule type" value="Genomic_DNA"/>
</dbReference>
<reference evidence="3 4" key="1">
    <citation type="submission" date="2019-07" db="EMBL/GenBank/DDBJ databases">
        <title>Rhodococcus cavernicolus sp. nov., isolated from a cave.</title>
        <authorList>
            <person name="Lee S.D."/>
        </authorList>
    </citation>
    <scope>NUCLEOTIDE SEQUENCE [LARGE SCALE GENOMIC DNA]</scope>
    <source>
        <strain evidence="3 4">C1-24</strain>
    </source>
</reference>
<dbReference type="Pfam" id="PF00171">
    <property type="entry name" value="Aldedh"/>
    <property type="match status" value="1"/>
</dbReference>
<comment type="caution">
    <text evidence="3">The sequence shown here is derived from an EMBL/GenBank/DDBJ whole genome shotgun (WGS) entry which is preliminary data.</text>
</comment>